<protein>
    <submittedName>
        <fullName evidence="1">Uncharacterized protein</fullName>
    </submittedName>
</protein>
<accession>A0A6J5MN50</accession>
<reference evidence="1" key="1">
    <citation type="submission" date="2020-04" db="EMBL/GenBank/DDBJ databases">
        <authorList>
            <person name="Chiriac C."/>
            <person name="Salcher M."/>
            <person name="Ghai R."/>
            <person name="Kavagutti S V."/>
        </authorList>
    </citation>
    <scope>NUCLEOTIDE SEQUENCE</scope>
</reference>
<dbReference type="EMBL" id="LR796483">
    <property type="protein sequence ID" value="CAB4148058.1"/>
    <property type="molecule type" value="Genomic_DNA"/>
</dbReference>
<evidence type="ECO:0000313" key="1">
    <source>
        <dbReference type="EMBL" id="CAB4148058.1"/>
    </source>
</evidence>
<proteinExistence type="predicted"/>
<name>A0A6J5MN50_9CAUD</name>
<sequence length="99" mass="10445">MTVSGVYRSATNMRGLQSATAVDEILSSIVICTRGMKNWTFILPDAFAKAQLDELLAVAPTVTGTKTITYTGTAGFTAMTAGERTAMVAAFLAKGYTLN</sequence>
<gene>
    <name evidence="1" type="ORF">UFOVP431_95</name>
</gene>
<organism evidence="1">
    <name type="scientific">uncultured Caudovirales phage</name>
    <dbReference type="NCBI Taxonomy" id="2100421"/>
    <lineage>
        <taxon>Viruses</taxon>
        <taxon>Duplodnaviria</taxon>
        <taxon>Heunggongvirae</taxon>
        <taxon>Uroviricota</taxon>
        <taxon>Caudoviricetes</taxon>
        <taxon>Peduoviridae</taxon>
        <taxon>Maltschvirus</taxon>
        <taxon>Maltschvirus maltsch</taxon>
    </lineage>
</organism>